<dbReference type="EMBL" id="ML977587">
    <property type="protein sequence ID" value="KAF2000777.1"/>
    <property type="molecule type" value="Genomic_DNA"/>
</dbReference>
<feature type="region of interest" description="Disordered" evidence="5">
    <location>
        <begin position="101"/>
        <end position="121"/>
    </location>
</feature>
<name>A0A6A5WH52_9PLEO</name>
<evidence type="ECO:0000256" key="1">
    <source>
        <dbReference type="ARBA" id="ARBA00004167"/>
    </source>
</evidence>
<keyword evidence="3 6" id="KW-1133">Transmembrane helix</keyword>
<gene>
    <name evidence="7" type="ORF">P154DRAFT_534539</name>
</gene>
<dbReference type="GO" id="GO:0016020">
    <property type="term" value="C:membrane"/>
    <property type="evidence" value="ECO:0007669"/>
    <property type="project" value="UniProtKB-SubCell"/>
</dbReference>
<comment type="subcellular location">
    <subcellularLocation>
        <location evidence="1">Membrane</location>
        <topology evidence="1">Single-pass membrane protein</topology>
    </subcellularLocation>
</comment>
<feature type="region of interest" description="Disordered" evidence="5">
    <location>
        <begin position="197"/>
        <end position="276"/>
    </location>
</feature>
<feature type="region of interest" description="Disordered" evidence="5">
    <location>
        <begin position="292"/>
        <end position="311"/>
    </location>
</feature>
<dbReference type="PANTHER" id="PTHR15549">
    <property type="entry name" value="PAIRED IMMUNOGLOBULIN-LIKE TYPE 2 RECEPTOR"/>
    <property type="match status" value="1"/>
</dbReference>
<feature type="region of interest" description="Disordered" evidence="5">
    <location>
        <begin position="1"/>
        <end position="30"/>
    </location>
</feature>
<feature type="compositionally biased region" description="Low complexity" evidence="5">
    <location>
        <begin position="214"/>
        <end position="258"/>
    </location>
</feature>
<evidence type="ECO:0000256" key="4">
    <source>
        <dbReference type="ARBA" id="ARBA00023136"/>
    </source>
</evidence>
<keyword evidence="4 6" id="KW-0472">Membrane</keyword>
<feature type="transmembrane region" description="Helical" evidence="6">
    <location>
        <begin position="126"/>
        <end position="148"/>
    </location>
</feature>
<dbReference type="Proteomes" id="UP000799779">
    <property type="component" value="Unassembled WGS sequence"/>
</dbReference>
<evidence type="ECO:0000256" key="5">
    <source>
        <dbReference type="SAM" id="MobiDB-lite"/>
    </source>
</evidence>
<keyword evidence="2 6" id="KW-0812">Transmembrane</keyword>
<feature type="compositionally biased region" description="Pro residues" evidence="5">
    <location>
        <begin position="1"/>
        <end position="17"/>
    </location>
</feature>
<reference evidence="7" key="1">
    <citation type="journal article" date="2020" name="Stud. Mycol.">
        <title>101 Dothideomycetes genomes: a test case for predicting lifestyles and emergence of pathogens.</title>
        <authorList>
            <person name="Haridas S."/>
            <person name="Albert R."/>
            <person name="Binder M."/>
            <person name="Bloem J."/>
            <person name="Labutti K."/>
            <person name="Salamov A."/>
            <person name="Andreopoulos B."/>
            <person name="Baker S."/>
            <person name="Barry K."/>
            <person name="Bills G."/>
            <person name="Bluhm B."/>
            <person name="Cannon C."/>
            <person name="Castanera R."/>
            <person name="Culley D."/>
            <person name="Daum C."/>
            <person name="Ezra D."/>
            <person name="Gonzalez J."/>
            <person name="Henrissat B."/>
            <person name="Kuo A."/>
            <person name="Liang C."/>
            <person name="Lipzen A."/>
            <person name="Lutzoni F."/>
            <person name="Magnuson J."/>
            <person name="Mondo S."/>
            <person name="Nolan M."/>
            <person name="Ohm R."/>
            <person name="Pangilinan J."/>
            <person name="Park H.-J."/>
            <person name="Ramirez L."/>
            <person name="Alfaro M."/>
            <person name="Sun H."/>
            <person name="Tritt A."/>
            <person name="Yoshinaga Y."/>
            <person name="Zwiers L.-H."/>
            <person name="Turgeon B."/>
            <person name="Goodwin S."/>
            <person name="Spatafora J."/>
            <person name="Crous P."/>
            <person name="Grigoriev I."/>
        </authorList>
    </citation>
    <scope>NUCLEOTIDE SEQUENCE</scope>
    <source>
        <strain evidence="7">CBS 123094</strain>
    </source>
</reference>
<evidence type="ECO:0000256" key="3">
    <source>
        <dbReference type="ARBA" id="ARBA00022989"/>
    </source>
</evidence>
<proteinExistence type="predicted"/>
<dbReference type="OrthoDB" id="3801402at2759"/>
<organism evidence="7 8">
    <name type="scientific">Amniculicola lignicola CBS 123094</name>
    <dbReference type="NCBI Taxonomy" id="1392246"/>
    <lineage>
        <taxon>Eukaryota</taxon>
        <taxon>Fungi</taxon>
        <taxon>Dikarya</taxon>
        <taxon>Ascomycota</taxon>
        <taxon>Pezizomycotina</taxon>
        <taxon>Dothideomycetes</taxon>
        <taxon>Pleosporomycetidae</taxon>
        <taxon>Pleosporales</taxon>
        <taxon>Amniculicolaceae</taxon>
        <taxon>Amniculicola</taxon>
    </lineage>
</organism>
<evidence type="ECO:0000313" key="7">
    <source>
        <dbReference type="EMBL" id="KAF2000777.1"/>
    </source>
</evidence>
<dbReference type="GO" id="GO:0071944">
    <property type="term" value="C:cell periphery"/>
    <property type="evidence" value="ECO:0007669"/>
    <property type="project" value="UniProtKB-ARBA"/>
</dbReference>
<dbReference type="InterPro" id="IPR051694">
    <property type="entry name" value="Immunoregulatory_rcpt-like"/>
</dbReference>
<accession>A0A6A5WH52</accession>
<evidence type="ECO:0000256" key="6">
    <source>
        <dbReference type="SAM" id="Phobius"/>
    </source>
</evidence>
<sequence length="311" mass="33044">MAPQPLPPTITPPPTLPLRPRQSTDPNDPYGLSSLYAELSSMYPELYSTYSYDFDSAMSSIWADLSTYGFSYSIPDSYDLSSALASLTAAPVTGTAGRVTGTAALSRETSTSSSSSKGGLSTAGKIGIAVAVPVVVFALIGVGIFLWCAGKKKGKKTGTTIVNPPMKAEYMQPAATQAPFQAQPYMGNQGYMAGYAKPQGPLPVPTPTPPPQYVPQQQYAPGAQQPYLPPQAQGQQYPPQPAQGQQYPPQQPQGQQAQEQNVYAAGGYAKGPDDNIAELGQEYQFARPGVVELGDGVAEEEPKKKSRWRGN</sequence>
<dbReference type="PANTHER" id="PTHR15549:SF30">
    <property type="entry name" value="MID2 DOMAIN-CONTAINING PROTEIN"/>
    <property type="match status" value="1"/>
</dbReference>
<dbReference type="AlphaFoldDB" id="A0A6A5WH52"/>
<feature type="compositionally biased region" description="Pro residues" evidence="5">
    <location>
        <begin position="200"/>
        <end position="213"/>
    </location>
</feature>
<evidence type="ECO:0000256" key="2">
    <source>
        <dbReference type="ARBA" id="ARBA00022692"/>
    </source>
</evidence>
<keyword evidence="8" id="KW-1185">Reference proteome</keyword>
<protein>
    <submittedName>
        <fullName evidence="7">Uncharacterized protein</fullName>
    </submittedName>
</protein>
<evidence type="ECO:0000313" key="8">
    <source>
        <dbReference type="Proteomes" id="UP000799779"/>
    </source>
</evidence>